<feature type="compositionally biased region" description="Basic and acidic residues" evidence="18">
    <location>
        <begin position="366"/>
        <end position="382"/>
    </location>
</feature>
<feature type="compositionally biased region" description="Polar residues" evidence="18">
    <location>
        <begin position="398"/>
        <end position="413"/>
    </location>
</feature>
<dbReference type="GO" id="GO:0008380">
    <property type="term" value="P:RNA splicing"/>
    <property type="evidence" value="ECO:0007669"/>
    <property type="project" value="UniProtKB-KW"/>
</dbReference>
<evidence type="ECO:0000256" key="1">
    <source>
        <dbReference type="ARBA" id="ARBA00004210"/>
    </source>
</evidence>
<evidence type="ECO:0000256" key="11">
    <source>
        <dbReference type="ARBA" id="ARBA00022816"/>
    </source>
</evidence>
<dbReference type="GO" id="GO:0016607">
    <property type="term" value="C:nuclear speck"/>
    <property type="evidence" value="ECO:0007669"/>
    <property type="project" value="UniProtKB-SubCell"/>
</dbReference>
<dbReference type="GO" id="GO:0048471">
    <property type="term" value="C:perinuclear region of cytoplasm"/>
    <property type="evidence" value="ECO:0007669"/>
    <property type="project" value="UniProtKB-SubCell"/>
</dbReference>
<sequence>MDESKSKQQLGTEQEETNTIQSDDKSVESQLQEGAEVEKDKMSPENSDYDSADGGTYSEEEQNVKRRSKGSDLDEHSNSEDGSLILEREEGDGQESVPSKKVDDDEDKKNPQYIPKKGTFYEHDDRTAEDAEETEVVEENKDKDGKKQIWSETKEKWSHDRFNETEQTPKSRAELVSIYGYDIRNEEGPPRARRRRRYGRGPNKYTRNWEDEDAYNKPQPTVTRPKSQRRPRKDTDEEFPPLVRDNSQEDLEKENTPKKDLGPQVRKPEERHEPPREKPFSQPPQHSEHINNGPTYQETLNNKNNQRVGSGRVANPNGFTSRTASYKKFSKEGQKAQPSSQKEDFIQSQNFTNRNNQEHSQNIVQDIERGIEKLSVDNESRSRNNNNQRQGSVPPRLQNEQRSSSKRYSSMRQRSLPEANTPPMPANYPTSFYPDNYAPQTVPGPVAPPLLHPNPQILSVPAPPIPPHAQQVPLAQQVPHPQQVPLAQQVPFPQQVPFAQQVPPPQFLAQPVAVGGPPPQFLAGPPINYVPGQYQGYQGQFNPVATPPTELYQPQGGITYYSTDQQMAQAQRQAPQKRPKAAIPIVAPPSYDSRNEYPGDESNGANEMVEVQQ</sequence>
<evidence type="ECO:0000256" key="18">
    <source>
        <dbReference type="SAM" id="MobiDB-lite"/>
    </source>
</evidence>
<dbReference type="GO" id="GO:0035145">
    <property type="term" value="C:exon-exon junction complex"/>
    <property type="evidence" value="ECO:0007669"/>
    <property type="project" value="InterPro"/>
</dbReference>
<evidence type="ECO:0000256" key="6">
    <source>
        <dbReference type="ARBA" id="ARBA00019964"/>
    </source>
</evidence>
<dbReference type="GO" id="GO:0005681">
    <property type="term" value="C:spliceosomal complex"/>
    <property type="evidence" value="ECO:0007669"/>
    <property type="project" value="UniProtKB-KW"/>
</dbReference>
<keyword evidence="15" id="KW-0508">mRNA splicing</keyword>
<dbReference type="GO" id="GO:0003729">
    <property type="term" value="F:mRNA binding"/>
    <property type="evidence" value="ECO:0007669"/>
    <property type="project" value="InterPro"/>
</dbReference>
<dbReference type="Pfam" id="PF09405">
    <property type="entry name" value="Btz"/>
    <property type="match status" value="1"/>
</dbReference>
<dbReference type="GO" id="GO:0051028">
    <property type="term" value="P:mRNA transport"/>
    <property type="evidence" value="ECO:0007669"/>
    <property type="project" value="UniProtKB-KW"/>
</dbReference>
<dbReference type="PANTHER" id="PTHR13434">
    <property type="entry name" value="PROTEIN CASC3"/>
    <property type="match status" value="1"/>
</dbReference>
<feature type="compositionally biased region" description="Basic and acidic residues" evidence="18">
    <location>
        <begin position="138"/>
        <end position="173"/>
    </location>
</feature>
<comment type="subcellular location">
    <subcellularLocation>
        <location evidence="2">Cell projection</location>
        <location evidence="2">Dendrite</location>
    </subcellularLocation>
    <subcellularLocation>
        <location evidence="1">Cytoplasm</location>
        <location evidence="1">Stress granule</location>
    </subcellularLocation>
    <subcellularLocation>
        <location evidence="4">Cytoplasm</location>
        <location evidence="4">Perinuclear region</location>
    </subcellularLocation>
    <subcellularLocation>
        <location evidence="3">Nucleus speckle</location>
    </subcellularLocation>
</comment>
<keyword evidence="16" id="KW-0539">Nucleus</keyword>
<evidence type="ECO:0000256" key="10">
    <source>
        <dbReference type="ARBA" id="ARBA00022728"/>
    </source>
</evidence>
<feature type="compositionally biased region" description="Polar residues" evidence="18">
    <location>
        <begin position="7"/>
        <end position="21"/>
    </location>
</feature>
<keyword evidence="14" id="KW-0866">Nonsense-mediated mRNA decay</keyword>
<evidence type="ECO:0000313" key="20">
    <source>
        <dbReference type="EMBL" id="CAH1164399.1"/>
    </source>
</evidence>
<reference evidence="20" key="2">
    <citation type="submission" date="2022-10" db="EMBL/GenBank/DDBJ databases">
        <authorList>
            <consortium name="ENA_rothamsted_submissions"/>
            <consortium name="culmorum"/>
            <person name="King R."/>
        </authorList>
    </citation>
    <scope>NUCLEOTIDE SEQUENCE</scope>
</reference>
<protein>
    <recommendedName>
        <fullName evidence="6">Protein CASC3</fullName>
    </recommendedName>
</protein>
<comment type="similarity">
    <text evidence="5">Belongs to the CASC3 family.</text>
</comment>
<proteinExistence type="inferred from homology"/>
<feature type="compositionally biased region" description="Basic and acidic residues" evidence="18">
    <location>
        <begin position="98"/>
        <end position="110"/>
    </location>
</feature>
<evidence type="ECO:0000259" key="19">
    <source>
        <dbReference type="SMART" id="SM01044"/>
    </source>
</evidence>
<name>A0A9P0DL82_PHACE</name>
<evidence type="ECO:0000256" key="8">
    <source>
        <dbReference type="ARBA" id="ARBA00022490"/>
    </source>
</evidence>
<feature type="compositionally biased region" description="Polar residues" evidence="18">
    <location>
        <begin position="336"/>
        <end position="364"/>
    </location>
</feature>
<evidence type="ECO:0000256" key="5">
    <source>
        <dbReference type="ARBA" id="ARBA00009548"/>
    </source>
</evidence>
<evidence type="ECO:0000256" key="3">
    <source>
        <dbReference type="ARBA" id="ARBA00004324"/>
    </source>
</evidence>
<keyword evidence="17" id="KW-0966">Cell projection</keyword>
<organism evidence="20 21">
    <name type="scientific">Phaedon cochleariae</name>
    <name type="common">Mustard beetle</name>
    <dbReference type="NCBI Taxonomy" id="80249"/>
    <lineage>
        <taxon>Eukaryota</taxon>
        <taxon>Metazoa</taxon>
        <taxon>Ecdysozoa</taxon>
        <taxon>Arthropoda</taxon>
        <taxon>Hexapoda</taxon>
        <taxon>Insecta</taxon>
        <taxon>Pterygota</taxon>
        <taxon>Neoptera</taxon>
        <taxon>Endopterygota</taxon>
        <taxon>Coleoptera</taxon>
        <taxon>Polyphaga</taxon>
        <taxon>Cucujiformia</taxon>
        <taxon>Chrysomeloidea</taxon>
        <taxon>Chrysomelidae</taxon>
        <taxon>Chrysomelinae</taxon>
        <taxon>Chrysomelini</taxon>
        <taxon>Phaedon</taxon>
    </lineage>
</organism>
<keyword evidence="9" id="KW-0507">mRNA processing</keyword>
<feature type="region of interest" description="Disordered" evidence="18">
    <location>
        <begin position="565"/>
        <end position="613"/>
    </location>
</feature>
<evidence type="ECO:0000256" key="17">
    <source>
        <dbReference type="ARBA" id="ARBA00023273"/>
    </source>
</evidence>
<feature type="region of interest" description="Disordered" evidence="18">
    <location>
        <begin position="1"/>
        <end position="429"/>
    </location>
</feature>
<keyword evidence="21" id="KW-1185">Reference proteome</keyword>
<feature type="domain" description="Btz" evidence="19">
    <location>
        <begin position="83"/>
        <end position="188"/>
    </location>
</feature>
<dbReference type="GO" id="GO:0030425">
    <property type="term" value="C:dendrite"/>
    <property type="evidence" value="ECO:0007669"/>
    <property type="project" value="UniProtKB-SubCell"/>
</dbReference>
<evidence type="ECO:0000313" key="21">
    <source>
        <dbReference type="Proteomes" id="UP001153737"/>
    </source>
</evidence>
<feature type="compositionally biased region" description="Basic and acidic residues" evidence="18">
    <location>
        <begin position="119"/>
        <end position="129"/>
    </location>
</feature>
<dbReference type="SMART" id="SM01044">
    <property type="entry name" value="Btz"/>
    <property type="match status" value="1"/>
</dbReference>
<evidence type="ECO:0000256" key="7">
    <source>
        <dbReference type="ARBA" id="ARBA00022448"/>
    </source>
</evidence>
<gene>
    <name evidence="20" type="ORF">PHAECO_LOCUS7810</name>
</gene>
<dbReference type="GO" id="GO:0006417">
    <property type="term" value="P:regulation of translation"/>
    <property type="evidence" value="ECO:0007669"/>
    <property type="project" value="UniProtKB-KW"/>
</dbReference>
<dbReference type="Proteomes" id="UP001153737">
    <property type="component" value="Chromosome 4"/>
</dbReference>
<dbReference type="GO" id="GO:0000184">
    <property type="term" value="P:nuclear-transcribed mRNA catabolic process, nonsense-mediated decay"/>
    <property type="evidence" value="ECO:0007669"/>
    <property type="project" value="UniProtKB-KW"/>
</dbReference>
<feature type="compositionally biased region" description="Basic and acidic residues" evidence="18">
    <location>
        <begin position="253"/>
        <end position="279"/>
    </location>
</feature>
<keyword evidence="10" id="KW-0747">Spliceosome</keyword>
<dbReference type="OrthoDB" id="657902at2759"/>
<feature type="compositionally biased region" description="Low complexity" evidence="18">
    <location>
        <begin position="565"/>
        <end position="574"/>
    </location>
</feature>
<keyword evidence="13" id="KW-0694">RNA-binding</keyword>
<evidence type="ECO:0000256" key="4">
    <source>
        <dbReference type="ARBA" id="ARBA00004556"/>
    </source>
</evidence>
<accession>A0A9P0DL82</accession>
<keyword evidence="8" id="KW-0963">Cytoplasm</keyword>
<dbReference type="GO" id="GO:0010494">
    <property type="term" value="C:cytoplasmic stress granule"/>
    <property type="evidence" value="ECO:0007669"/>
    <property type="project" value="UniProtKB-SubCell"/>
</dbReference>
<feature type="compositionally biased region" description="Basic and acidic residues" evidence="18">
    <location>
        <begin position="69"/>
        <end position="79"/>
    </location>
</feature>
<dbReference type="InterPro" id="IPR018545">
    <property type="entry name" value="Btz_dom"/>
</dbReference>
<dbReference type="InterPro" id="IPR028544">
    <property type="entry name" value="CASC3"/>
</dbReference>
<keyword evidence="12" id="KW-0810">Translation regulation</keyword>
<evidence type="ECO:0000256" key="12">
    <source>
        <dbReference type="ARBA" id="ARBA00022845"/>
    </source>
</evidence>
<keyword evidence="11" id="KW-0509">mRNA transport</keyword>
<dbReference type="AlphaFoldDB" id="A0A9P0DL82"/>
<dbReference type="GO" id="GO:0006397">
    <property type="term" value="P:mRNA processing"/>
    <property type="evidence" value="ECO:0007669"/>
    <property type="project" value="UniProtKB-KW"/>
</dbReference>
<evidence type="ECO:0000256" key="16">
    <source>
        <dbReference type="ARBA" id="ARBA00023242"/>
    </source>
</evidence>
<evidence type="ECO:0000256" key="15">
    <source>
        <dbReference type="ARBA" id="ARBA00023187"/>
    </source>
</evidence>
<feature type="compositionally biased region" description="Polar residues" evidence="18">
    <location>
        <begin position="290"/>
        <end position="308"/>
    </location>
</feature>
<evidence type="ECO:0000256" key="2">
    <source>
        <dbReference type="ARBA" id="ARBA00004279"/>
    </source>
</evidence>
<keyword evidence="7" id="KW-0813">Transport</keyword>
<evidence type="ECO:0000256" key="14">
    <source>
        <dbReference type="ARBA" id="ARBA00023161"/>
    </source>
</evidence>
<evidence type="ECO:0000256" key="13">
    <source>
        <dbReference type="ARBA" id="ARBA00022884"/>
    </source>
</evidence>
<reference evidence="20" key="1">
    <citation type="submission" date="2022-01" db="EMBL/GenBank/DDBJ databases">
        <authorList>
            <person name="King R."/>
        </authorList>
    </citation>
    <scope>NUCLEOTIDE SEQUENCE</scope>
</reference>
<dbReference type="PANTHER" id="PTHR13434:SF0">
    <property type="entry name" value="PROTEIN CASC3"/>
    <property type="match status" value="1"/>
</dbReference>
<dbReference type="EMBL" id="OU896710">
    <property type="protein sequence ID" value="CAH1164399.1"/>
    <property type="molecule type" value="Genomic_DNA"/>
</dbReference>
<evidence type="ECO:0000256" key="9">
    <source>
        <dbReference type="ARBA" id="ARBA00022664"/>
    </source>
</evidence>